<dbReference type="Pfam" id="PF02290">
    <property type="entry name" value="SRP14"/>
    <property type="match status" value="1"/>
</dbReference>
<feature type="region of interest" description="Disordered" evidence="12">
    <location>
        <begin position="1357"/>
        <end position="1396"/>
    </location>
</feature>
<keyword evidence="7" id="KW-0694">RNA-binding</keyword>
<dbReference type="RefSeq" id="XP_012178188.1">
    <property type="nucleotide sequence ID" value="XM_012322798.1"/>
</dbReference>
<evidence type="ECO:0000256" key="11">
    <source>
        <dbReference type="ARBA" id="ARBA00023274"/>
    </source>
</evidence>
<dbReference type="InterPro" id="IPR029058">
    <property type="entry name" value="AB_hydrolase_fold"/>
</dbReference>
<feature type="compositionally biased region" description="Basic and acidic residues" evidence="12">
    <location>
        <begin position="1054"/>
        <end position="1064"/>
    </location>
</feature>
<dbReference type="SUPFAM" id="SSF53474">
    <property type="entry name" value="alpha/beta-Hydrolases"/>
    <property type="match status" value="1"/>
</dbReference>
<dbReference type="SUPFAM" id="SSF54762">
    <property type="entry name" value="Signal recognition particle alu RNA binding heterodimer, SRP9/14"/>
    <property type="match status" value="1"/>
</dbReference>
<dbReference type="GO" id="GO:0005786">
    <property type="term" value="C:signal recognition particle, endoplasmic reticulum targeting"/>
    <property type="evidence" value="ECO:0007669"/>
    <property type="project" value="UniProtKB-KW"/>
</dbReference>
<feature type="region of interest" description="Disordered" evidence="12">
    <location>
        <begin position="1015"/>
        <end position="1105"/>
    </location>
</feature>
<feature type="compositionally biased region" description="Polar residues" evidence="12">
    <location>
        <begin position="1043"/>
        <end position="1053"/>
    </location>
</feature>
<keyword evidence="10 13" id="KW-0472">Membrane</keyword>
<keyword evidence="15" id="KW-1185">Reference proteome</keyword>
<comment type="similarity">
    <text evidence="3">Belongs to the TMCO4 family.</text>
</comment>
<gene>
    <name evidence="14" type="ORF">FIBRA_00912</name>
</gene>
<dbReference type="HOGENOM" id="CLU_001695_0_1_1"/>
<dbReference type="GeneID" id="24093816"/>
<evidence type="ECO:0000256" key="9">
    <source>
        <dbReference type="ARBA" id="ARBA00023135"/>
    </source>
</evidence>
<feature type="compositionally biased region" description="Polar residues" evidence="12">
    <location>
        <begin position="968"/>
        <end position="989"/>
    </location>
</feature>
<feature type="region of interest" description="Disordered" evidence="12">
    <location>
        <begin position="406"/>
        <end position="442"/>
    </location>
</feature>
<accession>J4GIX6</accession>
<dbReference type="Pfam" id="PF05277">
    <property type="entry name" value="DUF726"/>
    <property type="match status" value="1"/>
</dbReference>
<dbReference type="OrthoDB" id="277931at2759"/>
<sequence length="1526" mass="167233">MQLVDHDTFFRQLTTLFESTRDSGSIWLTHKRLIHDGEDSHMHSSADDEIKEYLCLVRVTNGKDVNFSTRVESGQLDKFHSTYGTLLKSSMGALRKRDKKREKQRAEEVVRRKQRLAAAIVVEGAKRGNGRRKRQRKVKAAWKQEETRRKVQEREMPVLAPPPIAPIEADIFDENDDGWQDMPVIREGDEFANGLDEEDQKKYHYVASAKKDASGVGGNATGNLLDVDYEGSEWRSKVDQNESEYTRLRVNEEDESDEVHLRTRYLFDEDKAMTPLSQMQATKDLLTEAQRVAYVGLCALTSREMSGKLKALNRKEVKKAIDDMELWILKIMGRLYYHMELSTQEQKMIDSLAVHGIEAKDLVPALMTTHTVANPEYDPAEARKQADKKQISEDAQIDGLDSADISESLPQSSIPTNANVDSTPTSAPKPQQTTARVLTDTSSSVPGVSTHLSAADENVTLDIRWTVLCDLFLVLIADSVYDARSRVLLENVALKLGLGWLDVVKFERRVSEALEIEESIETLEQGDVIKGVQKNTRKRRYMMLGLATIGGGLVIGLSAGLLAPVIGLGLGGALATIGISGTTGFLVGTAGTAVITTGGILTGSGVAVHGMAKRTRYVRTFDILPLHNNKRVNCILTVPGFITGPQDDVRLPFSVLDPVVGDVFSVLWEPEMIRETGSALKILTGEVLTQLAQTALQATVMTALMSALQWPIILTKLGYLIDNPWSNALDRAKSAGLVLADVLLNRHLGVRPITLIGFSLGARVIFYALIELAKHKAFGVVQDVFLMGATLTAPLRTWLEVRSVISGRFVNAYARNDWVLNYLFRATGGGLNTVAGLRPIQNVPGLENVDVTDKIAGHMSYRTFLPLILDQLGFPVSADYFDEPVEPDFTEDRIVVREGEEDGKKKSWFSRRKKKTVSETRVSRPPSSPSILLHKSSSSVRSSVVDEGLPPREASPSAPPPRPVPTLGSETTLTPTDDVSEGDVTSSSIPVHAGFDFAAIKDVINTSDTKIDLHIPTPTHIPVQDLHPPTQRSGSVPLPSPDSPESTPTMRSSLDTRREEREAPEAGPSSFVPRDTIPRSRSMNDTSEDDLVSDEGGLHHSSRGLASTRSFGSAIGSAWPGGPSMSTPIANAFNTHAHSVAQEPTASQETLSFGSNLKSSFGSAAFDSYGLSSTSQNNFLSATPEASLSFGGADGSITYSPSPFSIERDPWNLRGRTSAVLTLHDPLWGHALSRPAYKSIALGGALSVVRTAAYRSPCHPLTSSRVPFAIIIHSVAPTFSTITMTLRTRPRPILKRDSSPPPLANDLPFTTCDYILSPHVHFPPTPWMHSMRFTHSPHTYDRAPILVSPNERLLLKRRDERVYSPPADADDGRRGRSRTRARDYGSDTEEEEEDVKGSYFHPRAYEACTPEPLDAPTTSFDVPSLPSLVPDLSPSDETDDLVTTPPDPKLSALITTPIPPLFIYPSDSHAPSSIRTDECSPAQFRSSVLPAHTDGKNGRPGLKRNDDVKVFVSFSPRLDEGCLGGF</sequence>
<evidence type="ECO:0000256" key="7">
    <source>
        <dbReference type="ARBA" id="ARBA00022884"/>
    </source>
</evidence>
<feature type="transmembrane region" description="Helical" evidence="13">
    <location>
        <begin position="586"/>
        <end position="608"/>
    </location>
</feature>
<keyword evidence="8 13" id="KW-1133">Transmembrane helix</keyword>
<dbReference type="PANTHER" id="PTHR17920">
    <property type="entry name" value="TRANSMEMBRANE AND COILED-COIL DOMAIN-CONTAINING PROTEIN 4 TMCO4"/>
    <property type="match status" value="1"/>
</dbReference>
<comment type="similarity">
    <text evidence="4">Belongs to the SRP14 family.</text>
</comment>
<evidence type="ECO:0000256" key="2">
    <source>
        <dbReference type="ARBA" id="ARBA00004496"/>
    </source>
</evidence>
<evidence type="ECO:0000313" key="15">
    <source>
        <dbReference type="Proteomes" id="UP000006352"/>
    </source>
</evidence>
<evidence type="ECO:0000256" key="1">
    <source>
        <dbReference type="ARBA" id="ARBA00004141"/>
    </source>
</evidence>
<dbReference type="GO" id="GO:0030942">
    <property type="term" value="F:endoplasmic reticulum signal peptide binding"/>
    <property type="evidence" value="ECO:0007669"/>
    <property type="project" value="InterPro"/>
</dbReference>
<proteinExistence type="inferred from homology"/>
<dbReference type="EMBL" id="HE796905">
    <property type="protein sequence ID" value="CCL98905.1"/>
    <property type="molecule type" value="Genomic_DNA"/>
</dbReference>
<keyword evidence="11" id="KW-0687">Ribonucleoprotein</keyword>
<evidence type="ECO:0000313" key="14">
    <source>
        <dbReference type="EMBL" id="CCL98905.1"/>
    </source>
</evidence>
<reference evidence="14 15" key="1">
    <citation type="journal article" date="2012" name="Appl. Environ. Microbiol.">
        <title>Short-read sequencing for genomic analysis of the brown rot fungus Fibroporia radiculosa.</title>
        <authorList>
            <person name="Tang J.D."/>
            <person name="Perkins A.D."/>
            <person name="Sonstegard T.S."/>
            <person name="Schroeder S.G."/>
            <person name="Burgess S.C."/>
            <person name="Diehl S.V."/>
        </authorList>
    </citation>
    <scope>NUCLEOTIDE SEQUENCE [LARGE SCALE GENOMIC DNA]</scope>
    <source>
        <strain evidence="14 15">TFFH 294</strain>
    </source>
</reference>
<protein>
    <recommendedName>
        <fullName evidence="16">DUF726-domain-containing protein</fullName>
    </recommendedName>
</protein>
<evidence type="ECO:0000256" key="6">
    <source>
        <dbReference type="ARBA" id="ARBA00022692"/>
    </source>
</evidence>
<feature type="transmembrane region" description="Helical" evidence="13">
    <location>
        <begin position="543"/>
        <end position="566"/>
    </location>
</feature>
<feature type="compositionally biased region" description="Basic residues" evidence="12">
    <location>
        <begin position="906"/>
        <end position="915"/>
    </location>
</feature>
<dbReference type="InterPro" id="IPR009018">
    <property type="entry name" value="Signal_recog_particle_SRP9/14"/>
</dbReference>
<feature type="transmembrane region" description="Helical" evidence="13">
    <location>
        <begin position="753"/>
        <end position="770"/>
    </location>
</feature>
<dbReference type="GO" id="GO:0006614">
    <property type="term" value="P:SRP-dependent cotranslational protein targeting to membrane"/>
    <property type="evidence" value="ECO:0007669"/>
    <property type="project" value="InterPro"/>
</dbReference>
<dbReference type="Gene3D" id="3.30.720.10">
    <property type="entry name" value="Signal recognition particle alu RNA binding heterodimer, srp9/1"/>
    <property type="match status" value="1"/>
</dbReference>
<dbReference type="InterPro" id="IPR003210">
    <property type="entry name" value="Signal_recog_particle_SRP14"/>
</dbReference>
<evidence type="ECO:0008006" key="16">
    <source>
        <dbReference type="Google" id="ProtNLM"/>
    </source>
</evidence>
<dbReference type="GO" id="GO:0016020">
    <property type="term" value="C:membrane"/>
    <property type="evidence" value="ECO:0007669"/>
    <property type="project" value="UniProtKB-SubCell"/>
</dbReference>
<evidence type="ECO:0000256" key="3">
    <source>
        <dbReference type="ARBA" id="ARBA00009824"/>
    </source>
</evidence>
<keyword evidence="5" id="KW-0963">Cytoplasm</keyword>
<dbReference type="InterPro" id="IPR007941">
    <property type="entry name" value="DUF726"/>
</dbReference>
<dbReference type="InParanoid" id="J4GIX6"/>
<keyword evidence="9" id="KW-0733">Signal recognition particle</keyword>
<keyword evidence="6 13" id="KW-0812">Transmembrane</keyword>
<evidence type="ECO:0000256" key="13">
    <source>
        <dbReference type="SAM" id="Phobius"/>
    </source>
</evidence>
<evidence type="ECO:0000256" key="12">
    <source>
        <dbReference type="SAM" id="MobiDB-lite"/>
    </source>
</evidence>
<dbReference type="STRING" id="599839.J4GIX6"/>
<dbReference type="GO" id="GO:0008312">
    <property type="term" value="F:7S RNA binding"/>
    <property type="evidence" value="ECO:0007669"/>
    <property type="project" value="InterPro"/>
</dbReference>
<evidence type="ECO:0000256" key="8">
    <source>
        <dbReference type="ARBA" id="ARBA00022989"/>
    </source>
</evidence>
<dbReference type="PANTHER" id="PTHR17920:SF3">
    <property type="entry name" value="TRANSMEMBRANE AND COILED-COIL DOMAIN-CONTAINING PROTEIN 4"/>
    <property type="match status" value="1"/>
</dbReference>
<evidence type="ECO:0000256" key="10">
    <source>
        <dbReference type="ARBA" id="ARBA00023136"/>
    </source>
</evidence>
<comment type="subcellular location">
    <subcellularLocation>
        <location evidence="2">Cytoplasm</location>
    </subcellularLocation>
    <subcellularLocation>
        <location evidence="1">Membrane</location>
        <topology evidence="1">Multi-pass membrane protein</topology>
    </subcellularLocation>
</comment>
<evidence type="ECO:0000256" key="4">
    <source>
        <dbReference type="ARBA" id="ARBA00010349"/>
    </source>
</evidence>
<organism evidence="14 15">
    <name type="scientific">Fibroporia radiculosa</name>
    <dbReference type="NCBI Taxonomy" id="599839"/>
    <lineage>
        <taxon>Eukaryota</taxon>
        <taxon>Fungi</taxon>
        <taxon>Dikarya</taxon>
        <taxon>Basidiomycota</taxon>
        <taxon>Agaricomycotina</taxon>
        <taxon>Agaricomycetes</taxon>
        <taxon>Polyporales</taxon>
        <taxon>Fibroporiaceae</taxon>
        <taxon>Fibroporia</taxon>
    </lineage>
</organism>
<evidence type="ECO:0000256" key="5">
    <source>
        <dbReference type="ARBA" id="ARBA00022490"/>
    </source>
</evidence>
<dbReference type="Proteomes" id="UP000006352">
    <property type="component" value="Unassembled WGS sequence"/>
</dbReference>
<feature type="compositionally biased region" description="Polar residues" evidence="12">
    <location>
        <begin position="408"/>
        <end position="442"/>
    </location>
</feature>
<feature type="compositionally biased region" description="Basic and acidic residues" evidence="12">
    <location>
        <begin position="1370"/>
        <end position="1385"/>
    </location>
</feature>
<name>J4GIX6_9APHY</name>
<feature type="region of interest" description="Disordered" evidence="12">
    <location>
        <begin position="373"/>
        <end position="393"/>
    </location>
</feature>
<feature type="compositionally biased region" description="Low complexity" evidence="12">
    <location>
        <begin position="929"/>
        <end position="956"/>
    </location>
</feature>
<feature type="compositionally biased region" description="Basic and acidic residues" evidence="12">
    <location>
        <begin position="380"/>
        <end position="392"/>
    </location>
</feature>
<feature type="region of interest" description="Disordered" evidence="12">
    <location>
        <begin position="905"/>
        <end position="989"/>
    </location>
</feature>